<comment type="caution">
    <text evidence="6">The sequence shown here is derived from an EMBL/GenBank/DDBJ whole genome shotgun (WGS) entry which is preliminary data.</text>
</comment>
<keyword evidence="3" id="KW-0238">DNA-binding</keyword>
<dbReference type="EMBL" id="JACCEW010000003">
    <property type="protein sequence ID" value="NYT37490.1"/>
    <property type="molecule type" value="Genomic_DNA"/>
</dbReference>
<dbReference type="PANTHER" id="PTHR30126">
    <property type="entry name" value="HTH-TYPE TRANSCRIPTIONAL REGULATOR"/>
    <property type="match status" value="1"/>
</dbReference>
<feature type="domain" description="HTH lysR-type" evidence="5">
    <location>
        <begin position="1"/>
        <end position="59"/>
    </location>
</feature>
<keyword evidence="4" id="KW-0804">Transcription</keyword>
<proteinExistence type="inferred from homology"/>
<dbReference type="InterPro" id="IPR005119">
    <property type="entry name" value="LysR_subst-bd"/>
</dbReference>
<gene>
    <name evidence="6" type="ORF">H0A68_11450</name>
</gene>
<evidence type="ECO:0000256" key="1">
    <source>
        <dbReference type="ARBA" id="ARBA00009437"/>
    </source>
</evidence>
<dbReference type="InterPro" id="IPR036390">
    <property type="entry name" value="WH_DNA-bd_sf"/>
</dbReference>
<evidence type="ECO:0000256" key="4">
    <source>
        <dbReference type="ARBA" id="ARBA00023163"/>
    </source>
</evidence>
<dbReference type="Gene3D" id="1.10.10.10">
    <property type="entry name" value="Winged helix-like DNA-binding domain superfamily/Winged helix DNA-binding domain"/>
    <property type="match status" value="1"/>
</dbReference>
<dbReference type="FunFam" id="1.10.10.10:FF:000001">
    <property type="entry name" value="LysR family transcriptional regulator"/>
    <property type="match status" value="1"/>
</dbReference>
<comment type="similarity">
    <text evidence="1">Belongs to the LysR transcriptional regulatory family.</text>
</comment>
<dbReference type="AlphaFoldDB" id="A0A853FF91"/>
<sequence length="294" mass="32668">MSSIRFLRTFVAVARHGSFSEAAEHVALSQAAVSLQMRALETEFGRSLFDRSGRLATLNAAGTTLLPEIQQLLALYDRIRLPRAAPGLLVGSLSMGAIVSCMSTLARVVAQLKSEHPDLSIRLVSGKSSELSHKIEMGDIDAAMVVGTGKKPPGSTWRMLYREPIRLITSAGMRDDDPLRLLRTHHFLRFDRSQHTGAQIDRMLRKMGVAPDDFLELNAIEQVLDLVRHGVGITILPLLHTRRWHDQEGLRTLSLPGALSSATRSIGMLERRGHRMQPVTEEVFRRYAHLAAEE</sequence>
<accession>A0A853FF91</accession>
<name>A0A853FF91_9BURK</name>
<dbReference type="PROSITE" id="PS50931">
    <property type="entry name" value="HTH_LYSR"/>
    <property type="match status" value="1"/>
</dbReference>
<dbReference type="Pfam" id="PF00126">
    <property type="entry name" value="HTH_1"/>
    <property type="match status" value="1"/>
</dbReference>
<dbReference type="GO" id="GO:0000976">
    <property type="term" value="F:transcription cis-regulatory region binding"/>
    <property type="evidence" value="ECO:0007669"/>
    <property type="project" value="TreeGrafter"/>
</dbReference>
<dbReference type="Pfam" id="PF03466">
    <property type="entry name" value="LysR_substrate"/>
    <property type="match status" value="1"/>
</dbReference>
<evidence type="ECO:0000313" key="6">
    <source>
        <dbReference type="EMBL" id="NYT37490.1"/>
    </source>
</evidence>
<dbReference type="PANTHER" id="PTHR30126:SF94">
    <property type="entry name" value="LYSR FAMILY TRANSCRIPTIONAL REGULATOR"/>
    <property type="match status" value="1"/>
</dbReference>
<reference evidence="6 7" key="1">
    <citation type="submission" date="2020-07" db="EMBL/GenBank/DDBJ databases">
        <title>Taxonomic revisions and descriptions of new bacterial species based on genomic comparisons in the high-G+C-content subgroup of the family Alcaligenaceae.</title>
        <authorList>
            <person name="Szabo A."/>
            <person name="Felfoldi T."/>
        </authorList>
    </citation>
    <scope>NUCLEOTIDE SEQUENCE [LARGE SCALE GENOMIC DNA]</scope>
    <source>
        <strain evidence="6 7">DSM 25264</strain>
    </source>
</reference>
<protein>
    <submittedName>
        <fullName evidence="6">LysR family transcriptional regulator</fullName>
    </submittedName>
</protein>
<evidence type="ECO:0000256" key="3">
    <source>
        <dbReference type="ARBA" id="ARBA00023125"/>
    </source>
</evidence>
<dbReference type="PRINTS" id="PR00039">
    <property type="entry name" value="HTHLYSR"/>
</dbReference>
<dbReference type="InterPro" id="IPR036388">
    <property type="entry name" value="WH-like_DNA-bd_sf"/>
</dbReference>
<evidence type="ECO:0000256" key="2">
    <source>
        <dbReference type="ARBA" id="ARBA00023015"/>
    </source>
</evidence>
<dbReference type="SUPFAM" id="SSF46785">
    <property type="entry name" value="Winged helix' DNA-binding domain"/>
    <property type="match status" value="1"/>
</dbReference>
<keyword evidence="2" id="KW-0805">Transcription regulation</keyword>
<evidence type="ECO:0000259" key="5">
    <source>
        <dbReference type="PROSITE" id="PS50931"/>
    </source>
</evidence>
<dbReference type="GO" id="GO:0003700">
    <property type="term" value="F:DNA-binding transcription factor activity"/>
    <property type="evidence" value="ECO:0007669"/>
    <property type="project" value="InterPro"/>
</dbReference>
<dbReference type="Proteomes" id="UP000580517">
    <property type="component" value="Unassembled WGS sequence"/>
</dbReference>
<dbReference type="SUPFAM" id="SSF53850">
    <property type="entry name" value="Periplasmic binding protein-like II"/>
    <property type="match status" value="1"/>
</dbReference>
<dbReference type="RefSeq" id="WP_129969371.1">
    <property type="nucleotide sequence ID" value="NZ_JACCEW010000003.1"/>
</dbReference>
<dbReference type="Gene3D" id="3.40.190.10">
    <property type="entry name" value="Periplasmic binding protein-like II"/>
    <property type="match status" value="2"/>
</dbReference>
<keyword evidence="7" id="KW-1185">Reference proteome</keyword>
<evidence type="ECO:0000313" key="7">
    <source>
        <dbReference type="Proteomes" id="UP000580517"/>
    </source>
</evidence>
<dbReference type="InterPro" id="IPR000847">
    <property type="entry name" value="LysR_HTH_N"/>
</dbReference>
<organism evidence="6 7">
    <name type="scientific">Allopusillimonas soli</name>
    <dbReference type="NCBI Taxonomy" id="659016"/>
    <lineage>
        <taxon>Bacteria</taxon>
        <taxon>Pseudomonadati</taxon>
        <taxon>Pseudomonadota</taxon>
        <taxon>Betaproteobacteria</taxon>
        <taxon>Burkholderiales</taxon>
        <taxon>Alcaligenaceae</taxon>
        <taxon>Allopusillimonas</taxon>
    </lineage>
</organism>
<dbReference type="OrthoDB" id="8707631at2"/>